<dbReference type="AlphaFoldDB" id="A0A1G5JRF5"/>
<dbReference type="InterPro" id="IPR047589">
    <property type="entry name" value="DUF11_rpt"/>
</dbReference>
<dbReference type="SUPFAM" id="SSF52058">
    <property type="entry name" value="L domain-like"/>
    <property type="match status" value="1"/>
</dbReference>
<name>A0A1G5JRF5_9FLAO</name>
<dbReference type="InterPro" id="IPR050836">
    <property type="entry name" value="SDS22/Internalin_LRR"/>
</dbReference>
<dbReference type="InterPro" id="IPR026444">
    <property type="entry name" value="Secre_tail"/>
</dbReference>
<evidence type="ECO:0000259" key="5">
    <source>
        <dbReference type="Pfam" id="PF18962"/>
    </source>
</evidence>
<dbReference type="InterPro" id="IPR018247">
    <property type="entry name" value="EF_Hand_1_Ca_BS"/>
</dbReference>
<sequence length="777" mass="84447">MKKLYTLLFALGAAGASAQVINFPDPNFKAKLLTAQTWNTVAQNPIGTNVKIDTNNDGQIEVAEVQNLKYLNVGDASISSIAGIEHFTALEQLYAHYNNIGAVDLHALNNLILLNVNDNNLTSIDNIGAPNIQYLTAGGNPIASLDLSNWPTLIDCNMWGTQLTSLSVSNMPTVERLFFGEGLLTSISLTNLPNLYELDIQSNQLSSVNFSGLGALRYFVFNNNPFTDLGFLNDFPTLTSLTMNNTQVTTLDVSGLIALDHVFAINSPNLKYIFMKNGRTESMWFSGCPQLEYICADEAELNSVQDNVNAYNPIGCHVNSYCTFNPGGVFYTISGNNRQANVLADCGMSNNIAPNLKFNISSTAGSGTFISNQSGDYSLPVSAGAHTVTPILEYPSYFNVNPASFVANFPTMPSPLTQNFCITANGSHPDLELVLLPFLSAIPGFDSAYSLIVKNNGNQIQSGSVTLQFEGNVMDFLTANPAVASQTSNSLTWNFTNLEPFQRLEIGAVFNLNTPMENPPLNGGDVLDFSASIATSQTDETPENNSAVLVQTVVNSFDPNDKICLEGPTIAPSAVGDYVHYQIRFENTGTGFAQNIVVKDMIDPAKFDVASLVPLHGSHDFYTRIDGNRVEFVFENIQLPFWPEANDGYVVFKIKTKPTLVLGDTFSNTASIYFDFNYPIVTEPAVTTIALLQAQDFTFSDHFAVYPNPADDLLHIQAKNAMDVSSVAVYNALGQLVIAVPNADGTQAIDVSRLKTGSYFIKVVSNKGTANFQFLKR</sequence>
<organism evidence="7 8">
    <name type="scientific">Flavobacterium caeni</name>
    <dbReference type="NCBI Taxonomy" id="490189"/>
    <lineage>
        <taxon>Bacteria</taxon>
        <taxon>Pseudomonadati</taxon>
        <taxon>Bacteroidota</taxon>
        <taxon>Flavobacteriia</taxon>
        <taxon>Flavobacteriales</taxon>
        <taxon>Flavobacteriaceae</taxon>
        <taxon>Flavobacterium</taxon>
    </lineage>
</organism>
<dbReference type="PANTHER" id="PTHR46652">
    <property type="entry name" value="LEUCINE-RICH REPEAT AND IQ DOMAIN-CONTAINING PROTEIN 1-RELATED"/>
    <property type="match status" value="1"/>
</dbReference>
<accession>A0A1G5JRF5</accession>
<evidence type="ECO:0000256" key="4">
    <source>
        <dbReference type="SAM" id="SignalP"/>
    </source>
</evidence>
<dbReference type="PANTHER" id="PTHR46652:SF3">
    <property type="entry name" value="LEUCINE-RICH REPEAT-CONTAINING PROTEIN 9"/>
    <property type="match status" value="1"/>
</dbReference>
<dbReference type="InterPro" id="IPR055353">
    <property type="entry name" value="DUF7619"/>
</dbReference>
<dbReference type="PROSITE" id="PS00018">
    <property type="entry name" value="EF_HAND_1"/>
    <property type="match status" value="1"/>
</dbReference>
<protein>
    <submittedName>
        <fullName evidence="7">Conserved repeat domain-containing protein/Por secretion system C-terminal sorting domain-containing protein</fullName>
    </submittedName>
</protein>
<dbReference type="OrthoDB" id="1110367at2"/>
<keyword evidence="8" id="KW-1185">Reference proteome</keyword>
<dbReference type="NCBIfam" id="TIGR04183">
    <property type="entry name" value="Por_Secre_tail"/>
    <property type="match status" value="1"/>
</dbReference>
<dbReference type="STRING" id="490189.SAMN02927903_02822"/>
<dbReference type="Pfam" id="PF18962">
    <property type="entry name" value="Por_Secre_tail"/>
    <property type="match status" value="1"/>
</dbReference>
<feature type="signal peptide" evidence="4">
    <location>
        <begin position="1"/>
        <end position="18"/>
    </location>
</feature>
<proteinExistence type="predicted"/>
<dbReference type="InterPro" id="IPR032675">
    <property type="entry name" value="LRR_dom_sf"/>
</dbReference>
<dbReference type="Gene3D" id="3.80.10.10">
    <property type="entry name" value="Ribonuclease Inhibitor"/>
    <property type="match status" value="1"/>
</dbReference>
<feature type="domain" description="DUF7619" evidence="6">
    <location>
        <begin position="558"/>
        <end position="688"/>
    </location>
</feature>
<evidence type="ECO:0000313" key="8">
    <source>
        <dbReference type="Proteomes" id="UP000199354"/>
    </source>
</evidence>
<keyword evidence="2 4" id="KW-0732">Signal</keyword>
<dbReference type="RefSeq" id="WP_091145468.1">
    <property type="nucleotide sequence ID" value="NZ_FMVF01000015.1"/>
</dbReference>
<keyword evidence="3" id="KW-0677">Repeat</keyword>
<evidence type="ECO:0000256" key="3">
    <source>
        <dbReference type="ARBA" id="ARBA00022737"/>
    </source>
</evidence>
<feature type="chain" id="PRO_5011740773" evidence="4">
    <location>
        <begin position="19"/>
        <end position="777"/>
    </location>
</feature>
<feature type="domain" description="Secretion system C-terminal sorting" evidence="5">
    <location>
        <begin position="705"/>
        <end position="769"/>
    </location>
</feature>
<dbReference type="Pfam" id="PF24595">
    <property type="entry name" value="DUF7619"/>
    <property type="match status" value="1"/>
</dbReference>
<keyword evidence="1" id="KW-0433">Leucine-rich repeat</keyword>
<reference evidence="7 8" key="1">
    <citation type="submission" date="2016-10" db="EMBL/GenBank/DDBJ databases">
        <authorList>
            <person name="de Groot N.N."/>
        </authorList>
    </citation>
    <scope>NUCLEOTIDE SEQUENCE [LARGE SCALE GENOMIC DNA]</scope>
    <source>
        <strain evidence="7 8">CGMCC 1.7031</strain>
    </source>
</reference>
<evidence type="ECO:0000256" key="2">
    <source>
        <dbReference type="ARBA" id="ARBA00022729"/>
    </source>
</evidence>
<dbReference type="NCBIfam" id="TIGR01451">
    <property type="entry name" value="B_ant_repeat"/>
    <property type="match status" value="1"/>
</dbReference>
<dbReference type="EMBL" id="FMVF01000015">
    <property type="protein sequence ID" value="SCY90279.1"/>
    <property type="molecule type" value="Genomic_DNA"/>
</dbReference>
<dbReference type="Proteomes" id="UP000199354">
    <property type="component" value="Unassembled WGS sequence"/>
</dbReference>
<evidence type="ECO:0000259" key="6">
    <source>
        <dbReference type="Pfam" id="PF24595"/>
    </source>
</evidence>
<evidence type="ECO:0000256" key="1">
    <source>
        <dbReference type="ARBA" id="ARBA00022614"/>
    </source>
</evidence>
<gene>
    <name evidence="7" type="ORF">SAMN02927903_02822</name>
</gene>
<evidence type="ECO:0000313" key="7">
    <source>
        <dbReference type="EMBL" id="SCY90279.1"/>
    </source>
</evidence>